<dbReference type="AlphaFoldDB" id="A0A8J2WCB3"/>
<proteinExistence type="predicted"/>
<dbReference type="OrthoDB" id="6629168at2759"/>
<keyword evidence="3" id="KW-1185">Reference proteome</keyword>
<dbReference type="Proteomes" id="UP000789390">
    <property type="component" value="Unassembled WGS sequence"/>
</dbReference>
<gene>
    <name evidence="2" type="ORF">DGAL_LOCUS798</name>
</gene>
<comment type="caution">
    <text evidence="2">The sequence shown here is derived from an EMBL/GenBank/DDBJ whole genome shotgun (WGS) entry which is preliminary data.</text>
</comment>
<name>A0A8J2WCB3_9CRUS</name>
<dbReference type="EMBL" id="CAKKLH010000006">
    <property type="protein sequence ID" value="CAH0098703.1"/>
    <property type="molecule type" value="Genomic_DNA"/>
</dbReference>
<protein>
    <submittedName>
        <fullName evidence="2">Uncharacterized protein</fullName>
    </submittedName>
</protein>
<evidence type="ECO:0000313" key="2">
    <source>
        <dbReference type="EMBL" id="CAH0098703.1"/>
    </source>
</evidence>
<evidence type="ECO:0000256" key="1">
    <source>
        <dbReference type="SAM" id="MobiDB-lite"/>
    </source>
</evidence>
<evidence type="ECO:0000313" key="3">
    <source>
        <dbReference type="Proteomes" id="UP000789390"/>
    </source>
</evidence>
<feature type="region of interest" description="Disordered" evidence="1">
    <location>
        <begin position="532"/>
        <end position="554"/>
    </location>
</feature>
<dbReference type="PANTHER" id="PTHR46113:SF1">
    <property type="entry name" value="PEPTIDASE M17 LEUCYL AMINOPEPTIDASE N-TERMINAL DOMAIN-CONTAINING PROTEIN"/>
    <property type="match status" value="1"/>
</dbReference>
<reference evidence="2" key="1">
    <citation type="submission" date="2021-11" db="EMBL/GenBank/DDBJ databases">
        <authorList>
            <person name="Schell T."/>
        </authorList>
    </citation>
    <scope>NUCLEOTIDE SEQUENCE</scope>
    <source>
        <strain evidence="2">M5</strain>
    </source>
</reference>
<organism evidence="2 3">
    <name type="scientific">Daphnia galeata</name>
    <dbReference type="NCBI Taxonomy" id="27404"/>
    <lineage>
        <taxon>Eukaryota</taxon>
        <taxon>Metazoa</taxon>
        <taxon>Ecdysozoa</taxon>
        <taxon>Arthropoda</taxon>
        <taxon>Crustacea</taxon>
        <taxon>Branchiopoda</taxon>
        <taxon>Diplostraca</taxon>
        <taxon>Cladocera</taxon>
        <taxon>Anomopoda</taxon>
        <taxon>Daphniidae</taxon>
        <taxon>Daphnia</taxon>
    </lineage>
</organism>
<feature type="compositionally biased region" description="Acidic residues" evidence="1">
    <location>
        <begin position="543"/>
        <end position="554"/>
    </location>
</feature>
<dbReference type="PANTHER" id="PTHR46113">
    <property type="entry name" value="SNAC DOMAIN-CONTAINING PROTEIN"/>
    <property type="match status" value="1"/>
</dbReference>
<accession>A0A8J2WCB3</accession>
<sequence>MDSFEPAWFYQAVNLTAVMKDKCEGSLLKLTCSNCLVSTVWRLANPSEACGSVQDFSHKCRSKVLTTKLIDFSEESSTDDDDTSERLSANLTPKLDASRSISTTWRQRNPSRKLEIAVGISISLYEYPRKFVVHYDSKLMRVGAVTVIIELLGIPITPTHGIITARRSSHYLRMESVERLLDWYLYHASTLFELKEVQRNRKPCRSLLCLLVVTIIYEIQCKKHVSEAIVGKGIVHGLCLFDYELHQAFKNEAEAVLEWGSNCLKKNSFPREDYRELLELIVFYLGGEVPRTFRLRKPGANHHARFMASSIYFLKIELMSERFPLTDVESNQVQENGFDLKYYSSMLRYKEHDEKAADAAIKSINNHLWYLTQELVVLAIFDKNLPPSLRQKMVENLLLIPRLTNFVPEKPKFPKIYILTVNNPDFLISLLGPRSWLLFNVIIEGDLELDWMLSDVCKWPSTAGYQKMFMFIKSMEVVNESAERGVKLISDFKDVTRDIEQQHYLLQKACTQSLVDVILASKLKGVMNNRRDSKDKISAVSDVDSEVSNESEES</sequence>